<feature type="transmembrane region" description="Helical" evidence="1">
    <location>
        <begin position="34"/>
        <end position="54"/>
    </location>
</feature>
<dbReference type="NCBIfam" id="TIGR01564">
    <property type="entry name" value="S_layer_MJ"/>
    <property type="match status" value="1"/>
</dbReference>
<keyword evidence="1" id="KW-0472">Membrane</keyword>
<keyword evidence="1" id="KW-1133">Transmembrane helix</keyword>
<dbReference type="AlphaFoldDB" id="T0ZF13"/>
<dbReference type="EMBL" id="AUZZ01007311">
    <property type="protein sequence ID" value="EQD42877.1"/>
    <property type="molecule type" value="Genomic_DNA"/>
</dbReference>
<accession>T0ZF13</accession>
<dbReference type="InterPro" id="IPR022651">
    <property type="entry name" value="S_layer_C"/>
</dbReference>
<dbReference type="InterPro" id="IPR006454">
    <property type="entry name" value="S_layer_MJ"/>
</dbReference>
<dbReference type="Pfam" id="PF05124">
    <property type="entry name" value="S_layer_C"/>
    <property type="match status" value="1"/>
</dbReference>
<comment type="caution">
    <text evidence="3">The sequence shown here is derived from an EMBL/GenBank/DDBJ whole genome shotgun (WGS) entry which is preliminary data.</text>
</comment>
<name>T0ZF13_9ZZZZ</name>
<protein>
    <submittedName>
        <fullName evidence="3">S-layer protein</fullName>
    </submittedName>
</protein>
<proteinExistence type="predicted"/>
<reference evidence="3" key="2">
    <citation type="journal article" date="2014" name="ISME J.">
        <title>Microbial stratification in low pH oxic and suboxic macroscopic growths along an acid mine drainage.</title>
        <authorList>
            <person name="Mendez-Garcia C."/>
            <person name="Mesa V."/>
            <person name="Sprenger R.R."/>
            <person name="Richter M."/>
            <person name="Diez M.S."/>
            <person name="Solano J."/>
            <person name="Bargiela R."/>
            <person name="Golyshina O.V."/>
            <person name="Manteca A."/>
            <person name="Ramos J.L."/>
            <person name="Gallego J.R."/>
            <person name="Llorente I."/>
            <person name="Martins Dos Santos V.A."/>
            <person name="Jensen O.N."/>
            <person name="Pelaez A.I."/>
            <person name="Sanchez J."/>
            <person name="Ferrer M."/>
        </authorList>
    </citation>
    <scope>NUCLEOTIDE SEQUENCE</scope>
</reference>
<gene>
    <name evidence="3" type="ORF">B2A_10131</name>
</gene>
<keyword evidence="1" id="KW-0812">Transmembrane</keyword>
<feature type="domain" description="S-layer protein outer" evidence="2">
    <location>
        <begin position="64"/>
        <end position="975"/>
    </location>
</feature>
<reference evidence="3" key="1">
    <citation type="submission" date="2013-08" db="EMBL/GenBank/DDBJ databases">
        <authorList>
            <person name="Mendez C."/>
            <person name="Richter M."/>
            <person name="Ferrer M."/>
            <person name="Sanchez J."/>
        </authorList>
    </citation>
    <scope>NUCLEOTIDE SEQUENCE</scope>
</reference>
<evidence type="ECO:0000256" key="1">
    <source>
        <dbReference type="SAM" id="Phobius"/>
    </source>
</evidence>
<organism evidence="3">
    <name type="scientific">mine drainage metagenome</name>
    <dbReference type="NCBI Taxonomy" id="410659"/>
    <lineage>
        <taxon>unclassified sequences</taxon>
        <taxon>metagenomes</taxon>
        <taxon>ecological metagenomes</taxon>
    </lineage>
</organism>
<evidence type="ECO:0000259" key="2">
    <source>
        <dbReference type="Pfam" id="PF05124"/>
    </source>
</evidence>
<sequence length="984" mass="102425">MLYNTHIPLNTFHSFIIINKCLGEKVKRLNAKKIAAVVTGAALLGFGLAFASPVTVSNVQVINNAGQPVVQVVVGSLAKPSDGVAAGNIAAAIGNLAYTQTQKVFPANVTQAKAVLGVSVSSPSYTLTDQQVYFNETSSQVVSGAYSFSALIGSVLNRGVRLSSPLNTKTLQGSGSYTYPESYSMTISPAASPYTALGSTPTGPTPSASYNGGGVSFSKFTSSTYDNILRVSNAQLPSLMSNSGSNGENEFLWLTGFPVYDQASGVNSLALLSAGGAYQVTFNKPINARTSTNAINKASISLLGQPWTIINSTYPSTSTASTNVIYGGKISLASSLTNQTTVYVGQNLTSGPFKVQLSGLGNTNQNGISQASINIYYQNSTTPVNTSVVNTFSLSKFNVSGHNLWVNVNQTFVGGSFSYQRWAKMQLYANVFNVTGNGGAFNKTYNPGWNVFLGWTNATGTTGMPNALQSIVIYNTTPTTLLPGQSFNFITSPAMWKLQFVGQTLSSGNYDPVSATLSQTSSESYKNIPVITSNGVGNINNITEPAQLLTLSSSISNAFSYQGQSSSSVTYDLTPYNLIETQNAIAGSANGIATANIIFTNGNYITSSNPLTVTISGAKTNGSGITTLSTNSTTSDSYTTGNFPAFNVTSITLSRAIPGANIIVQSNGVTIASLESLPEPQILYSQTGKSYLYNTSAANVIYNQQNGQPTSNFVLTSNSVQNGPTKTSQYFQYTMSEIAVPGQSASQDQLGFAIYNSSAGVSASPLFQLNQSLSGARNNMTYTSTQGISVGAPTGFVTERGSRIASITPSSLTVNFAKQVDGLQFVVGPSNTSAVTHHFQIVGPVGIGGAVPNVPNVTVANVSAKISLSGTSAYNITGISKIVSMPENVTTPVLLSNLPTNPLVVLDTNAHGSEILVGSGYVNTLSAAFETAQGITNADLNVTGGKIVASTASNQILVAGYTAAQTTAAANTFISDLYTAAATS</sequence>
<evidence type="ECO:0000313" key="3">
    <source>
        <dbReference type="EMBL" id="EQD42877.1"/>
    </source>
</evidence>